<gene>
    <name evidence="2" type="ORF">LAQU0_S16e02674g</name>
</gene>
<dbReference type="EMBL" id="LN890574">
    <property type="protein sequence ID" value="CUS24481.1"/>
    <property type="molecule type" value="Genomic_DNA"/>
</dbReference>
<dbReference type="InterPro" id="IPR013169">
    <property type="entry name" value="mRNA_splic_Cwf18-like"/>
</dbReference>
<dbReference type="AlphaFoldDB" id="A0A0P1KYI9"/>
<feature type="region of interest" description="Disordered" evidence="1">
    <location>
        <begin position="20"/>
        <end position="112"/>
    </location>
</feature>
<sequence length="142" mass="15954">MSSLQEQIASRKRRLEALKEKRVNSAIQQPHLPNEALGEEDTPVLKKSKGYEIQVTEGPSKQENNIGISSEDLSGIRPPVDQNQEEDTDTDSDANGELASKIKPTSDLKEKLRPQLEELEERTQEAIKRIVRKRLLTQPGAD</sequence>
<dbReference type="Proteomes" id="UP000236544">
    <property type="component" value="Unassembled WGS sequence"/>
</dbReference>
<keyword evidence="3" id="KW-1185">Reference proteome</keyword>
<dbReference type="Pfam" id="PF08315">
    <property type="entry name" value="cwf18"/>
    <property type="match status" value="1"/>
</dbReference>
<evidence type="ECO:0000313" key="3">
    <source>
        <dbReference type="Proteomes" id="UP000236544"/>
    </source>
</evidence>
<protein>
    <submittedName>
        <fullName evidence="2">LAQU0S16e02674g1_1</fullName>
    </submittedName>
</protein>
<feature type="compositionally biased region" description="Polar residues" evidence="1">
    <location>
        <begin position="57"/>
        <end position="72"/>
    </location>
</feature>
<name>A0A0P1KYI9_9SACH</name>
<evidence type="ECO:0000313" key="2">
    <source>
        <dbReference type="EMBL" id="CUS24481.1"/>
    </source>
</evidence>
<reference evidence="3" key="1">
    <citation type="submission" date="2015-10" db="EMBL/GenBank/DDBJ databases">
        <authorList>
            <person name="Devillers H."/>
        </authorList>
    </citation>
    <scope>NUCLEOTIDE SEQUENCE [LARGE SCALE GENOMIC DNA]</scope>
</reference>
<evidence type="ECO:0000256" key="1">
    <source>
        <dbReference type="SAM" id="MobiDB-lite"/>
    </source>
</evidence>
<dbReference type="OrthoDB" id="4036654at2759"/>
<feature type="compositionally biased region" description="Acidic residues" evidence="1">
    <location>
        <begin position="83"/>
        <end position="94"/>
    </location>
</feature>
<organism evidence="2 3">
    <name type="scientific">Lachancea quebecensis</name>
    <dbReference type="NCBI Taxonomy" id="1654605"/>
    <lineage>
        <taxon>Eukaryota</taxon>
        <taxon>Fungi</taxon>
        <taxon>Dikarya</taxon>
        <taxon>Ascomycota</taxon>
        <taxon>Saccharomycotina</taxon>
        <taxon>Saccharomycetes</taxon>
        <taxon>Saccharomycetales</taxon>
        <taxon>Saccharomycetaceae</taxon>
        <taxon>Lachancea</taxon>
    </lineage>
</organism>
<accession>A0A0P1KYI9</accession>
<proteinExistence type="predicted"/>